<gene>
    <name evidence="2" type="ORF">ACFFX0_31120</name>
</gene>
<keyword evidence="3" id="KW-1185">Reference proteome</keyword>
<comment type="caution">
    <text evidence="2">The sequence shown here is derived from an EMBL/GenBank/DDBJ whole genome shotgun (WGS) entry which is preliminary data.</text>
</comment>
<sequence length="43" mass="4377">MRGQQIPVAQPPCPSLRSSIAAPGLTGQAPVETKGVEISESTS</sequence>
<reference evidence="2 3" key="1">
    <citation type="submission" date="2024-09" db="EMBL/GenBank/DDBJ databases">
        <authorList>
            <person name="Sun Q."/>
            <person name="Mori K."/>
        </authorList>
    </citation>
    <scope>NUCLEOTIDE SEQUENCE [LARGE SCALE GENOMIC DNA]</scope>
    <source>
        <strain evidence="2 3">CCM 7609</strain>
    </source>
</reference>
<protein>
    <submittedName>
        <fullName evidence="2">Uncharacterized protein</fullName>
    </submittedName>
</protein>
<dbReference type="EMBL" id="JBHMFI010000023">
    <property type="protein sequence ID" value="MFB9075376.1"/>
    <property type="molecule type" value="Genomic_DNA"/>
</dbReference>
<accession>A0ABV5G8V9</accession>
<evidence type="ECO:0000256" key="1">
    <source>
        <dbReference type="SAM" id="MobiDB-lite"/>
    </source>
</evidence>
<feature type="region of interest" description="Disordered" evidence="1">
    <location>
        <begin position="1"/>
        <end position="43"/>
    </location>
</feature>
<evidence type="ECO:0000313" key="3">
    <source>
        <dbReference type="Proteomes" id="UP001589575"/>
    </source>
</evidence>
<dbReference type="Proteomes" id="UP001589575">
    <property type="component" value="Unassembled WGS sequence"/>
</dbReference>
<evidence type="ECO:0000313" key="2">
    <source>
        <dbReference type="EMBL" id="MFB9075376.1"/>
    </source>
</evidence>
<proteinExistence type="predicted"/>
<organism evidence="2 3">
    <name type="scientific">Citricoccus parietis</name>
    <dbReference type="NCBI Taxonomy" id="592307"/>
    <lineage>
        <taxon>Bacteria</taxon>
        <taxon>Bacillati</taxon>
        <taxon>Actinomycetota</taxon>
        <taxon>Actinomycetes</taxon>
        <taxon>Micrococcales</taxon>
        <taxon>Micrococcaceae</taxon>
        <taxon>Citricoccus</taxon>
    </lineage>
</organism>
<name>A0ABV5G8V9_9MICC</name>